<gene>
    <name evidence="7" type="ORF">CVLEPA_LOCUS3513</name>
</gene>
<dbReference type="PRINTS" id="PR00019">
    <property type="entry name" value="LEURICHRPT"/>
</dbReference>
<organism evidence="7 8">
    <name type="scientific">Clavelina lepadiformis</name>
    <name type="common">Light-bulb sea squirt</name>
    <name type="synonym">Ascidia lepadiformis</name>
    <dbReference type="NCBI Taxonomy" id="159417"/>
    <lineage>
        <taxon>Eukaryota</taxon>
        <taxon>Metazoa</taxon>
        <taxon>Chordata</taxon>
        <taxon>Tunicata</taxon>
        <taxon>Ascidiacea</taxon>
        <taxon>Aplousobranchia</taxon>
        <taxon>Clavelinidae</taxon>
        <taxon>Clavelina</taxon>
    </lineage>
</organism>
<dbReference type="Pfam" id="PF00560">
    <property type="entry name" value="LRR_1"/>
    <property type="match status" value="1"/>
</dbReference>
<dbReference type="SUPFAM" id="SSF52058">
    <property type="entry name" value="L domain-like"/>
    <property type="match status" value="1"/>
</dbReference>
<dbReference type="PROSITE" id="PS51450">
    <property type="entry name" value="LRR"/>
    <property type="match status" value="2"/>
</dbReference>
<keyword evidence="8" id="KW-1185">Reference proteome</keyword>
<evidence type="ECO:0000313" key="7">
    <source>
        <dbReference type="EMBL" id="CAK8673756.1"/>
    </source>
</evidence>
<keyword evidence="5" id="KW-1133">Transmembrane helix</keyword>
<dbReference type="InterPro" id="IPR007110">
    <property type="entry name" value="Ig-like_dom"/>
</dbReference>
<protein>
    <recommendedName>
        <fullName evidence="6">Ig-like domain-containing protein</fullName>
    </recommendedName>
</protein>
<dbReference type="InterPro" id="IPR003591">
    <property type="entry name" value="Leu-rich_rpt_typical-subtyp"/>
</dbReference>
<sequence>MQPQLRMEPVYNIIFLLTGMFWLAFVIEATVRIRACPEHTGGRGECSCSAMDRSVSCKRLYGLSHRLPVGIPIQTKNLSVTYSLVTKLGPNAFYGCTKLETVDLSHNKIKDISPSAFEVPKHMKKLSLAFNHLRFLPGDTFMHLSMLNHLDLSGNKLIVLVPVNFAKLSSLKELILRNNPTMCIAPNAFANLTSMEVLEMSHIKSGIYNELLYDSTNLKRLVIKHAEAVDSIPSAFFRNNKKIQEVHLGYLPSLNNHGLPDEILTDLKELETLTIKSCNFTSVPSRTLERVASNLRHLDLSHNPINSLQKDDLRFLEVLETLNIRSTGLAYVSDWALAIPTLSILDLSNNKLTGLKRDVFGNCKLSLKLAILGNNPWICDCDLKWVVEAEFNHSCEAQVVCEKPPAMHGKDIRHLNTSTLPDDYFLCQAPIVAEFGIDSGLNVYSLNSKTAPVTLQAVCKMTGYPSPKIQWILPNINESLYPSSPKNSDGCIACGSPSRHPLVGILVDEQGLLHLDYIRPEAAIGVYTCQGNNKMVITRKSFEIKFSPSLVPSQPQATNFTQNPLLVGAPRKTKLLIKGNKKELTTLKQGDVMPLTSYKRTARQKQTTRSLSTSYSNIQDTCQGPFTSSECKQKFGHMEYHLKPVKEQDLNSNRGNSVYMQVPLSRGPVIAESHGNNGDRSNPAFMIMFIVTIISAWILQSTSL</sequence>
<feature type="domain" description="Ig-like" evidence="6">
    <location>
        <begin position="430"/>
        <end position="545"/>
    </location>
</feature>
<keyword evidence="1" id="KW-0433">Leucine-rich repeat</keyword>
<keyword evidence="5" id="KW-0812">Transmembrane</keyword>
<dbReference type="InterPro" id="IPR032675">
    <property type="entry name" value="LRR_dom_sf"/>
</dbReference>
<dbReference type="Gene3D" id="2.60.40.10">
    <property type="entry name" value="Immunoglobulins"/>
    <property type="match status" value="1"/>
</dbReference>
<keyword evidence="3" id="KW-0677">Repeat</keyword>
<dbReference type="Proteomes" id="UP001642483">
    <property type="component" value="Unassembled WGS sequence"/>
</dbReference>
<evidence type="ECO:0000313" key="8">
    <source>
        <dbReference type="Proteomes" id="UP001642483"/>
    </source>
</evidence>
<dbReference type="PANTHER" id="PTHR24369">
    <property type="entry name" value="ANTIGEN BSP, PUTATIVE-RELATED"/>
    <property type="match status" value="1"/>
</dbReference>
<dbReference type="EMBL" id="CAWYQH010000002">
    <property type="protein sequence ID" value="CAK8673756.1"/>
    <property type="molecule type" value="Genomic_DNA"/>
</dbReference>
<proteinExistence type="predicted"/>
<name>A0ABP0F2U6_CLALP</name>
<dbReference type="PANTHER" id="PTHR24369:SF210">
    <property type="entry name" value="CHAOPTIN-RELATED"/>
    <property type="match status" value="1"/>
</dbReference>
<dbReference type="InterPro" id="IPR050541">
    <property type="entry name" value="LRR_TM_domain-containing"/>
</dbReference>
<comment type="caution">
    <text evidence="7">The sequence shown here is derived from an EMBL/GenBank/DDBJ whole genome shotgun (WGS) entry which is preliminary data.</text>
</comment>
<evidence type="ECO:0000259" key="6">
    <source>
        <dbReference type="PROSITE" id="PS50835"/>
    </source>
</evidence>
<evidence type="ECO:0000256" key="2">
    <source>
        <dbReference type="ARBA" id="ARBA00022729"/>
    </source>
</evidence>
<feature type="transmembrane region" description="Helical" evidence="5">
    <location>
        <begin position="9"/>
        <end position="27"/>
    </location>
</feature>
<reference evidence="7 8" key="1">
    <citation type="submission" date="2024-02" db="EMBL/GenBank/DDBJ databases">
        <authorList>
            <person name="Daric V."/>
            <person name="Darras S."/>
        </authorList>
    </citation>
    <scope>NUCLEOTIDE SEQUENCE [LARGE SCALE GENOMIC DNA]</scope>
</reference>
<accession>A0ABP0F2U6</accession>
<dbReference type="SMART" id="SM00369">
    <property type="entry name" value="LRR_TYP"/>
    <property type="match status" value="7"/>
</dbReference>
<evidence type="ECO:0000256" key="4">
    <source>
        <dbReference type="ARBA" id="ARBA00023157"/>
    </source>
</evidence>
<dbReference type="InterPro" id="IPR013783">
    <property type="entry name" value="Ig-like_fold"/>
</dbReference>
<evidence type="ECO:0000256" key="1">
    <source>
        <dbReference type="ARBA" id="ARBA00022614"/>
    </source>
</evidence>
<keyword evidence="4" id="KW-1015">Disulfide bond</keyword>
<keyword evidence="2" id="KW-0732">Signal</keyword>
<dbReference type="SMART" id="SM00082">
    <property type="entry name" value="LRRCT"/>
    <property type="match status" value="1"/>
</dbReference>
<dbReference type="PROSITE" id="PS50835">
    <property type="entry name" value="IG_LIKE"/>
    <property type="match status" value="1"/>
</dbReference>
<evidence type="ECO:0000256" key="5">
    <source>
        <dbReference type="SAM" id="Phobius"/>
    </source>
</evidence>
<keyword evidence="5" id="KW-0472">Membrane</keyword>
<dbReference type="InterPro" id="IPR000483">
    <property type="entry name" value="Cys-rich_flank_reg_C"/>
</dbReference>
<dbReference type="InterPro" id="IPR001611">
    <property type="entry name" value="Leu-rich_rpt"/>
</dbReference>
<dbReference type="Gene3D" id="3.80.10.10">
    <property type="entry name" value="Ribonuclease Inhibitor"/>
    <property type="match status" value="2"/>
</dbReference>
<evidence type="ECO:0000256" key="3">
    <source>
        <dbReference type="ARBA" id="ARBA00022737"/>
    </source>
</evidence>
<dbReference type="Pfam" id="PF13855">
    <property type="entry name" value="LRR_8"/>
    <property type="match status" value="3"/>
</dbReference>